<dbReference type="EMBL" id="CABPRJ010001107">
    <property type="protein sequence ID" value="VVC35202.1"/>
    <property type="molecule type" value="Genomic_DNA"/>
</dbReference>
<name>A0A5E4MSD8_9HEMI</name>
<evidence type="ECO:0000313" key="1">
    <source>
        <dbReference type="EMBL" id="VVC35202.1"/>
    </source>
</evidence>
<dbReference type="PIRSF" id="PIRSF015268">
    <property type="entry name" value="Virulence_RhuM"/>
    <property type="match status" value="1"/>
</dbReference>
<organism evidence="1 2">
    <name type="scientific">Cinara cedri</name>
    <dbReference type="NCBI Taxonomy" id="506608"/>
    <lineage>
        <taxon>Eukaryota</taxon>
        <taxon>Metazoa</taxon>
        <taxon>Ecdysozoa</taxon>
        <taxon>Arthropoda</taxon>
        <taxon>Hexapoda</taxon>
        <taxon>Insecta</taxon>
        <taxon>Pterygota</taxon>
        <taxon>Neoptera</taxon>
        <taxon>Paraneoptera</taxon>
        <taxon>Hemiptera</taxon>
        <taxon>Sternorrhyncha</taxon>
        <taxon>Aphidomorpha</taxon>
        <taxon>Aphidoidea</taxon>
        <taxon>Aphididae</taxon>
        <taxon>Lachninae</taxon>
        <taxon>Cinara</taxon>
    </lineage>
</organism>
<dbReference type="AlphaFoldDB" id="A0A5E4MSD8"/>
<accession>A0A5E4MSD8</accession>
<dbReference type="PANTHER" id="PTHR35810:SF1">
    <property type="entry name" value="CYTOPLASMIC PROTEIN"/>
    <property type="match status" value="1"/>
</dbReference>
<keyword evidence="2" id="KW-1185">Reference proteome</keyword>
<dbReference type="OrthoDB" id="10267484at2759"/>
<proteinExistence type="predicted"/>
<dbReference type="Proteomes" id="UP000325440">
    <property type="component" value="Unassembled WGS sequence"/>
</dbReference>
<reference evidence="1 2" key="1">
    <citation type="submission" date="2019-08" db="EMBL/GenBank/DDBJ databases">
        <authorList>
            <person name="Alioto T."/>
            <person name="Alioto T."/>
            <person name="Gomez Garrido J."/>
        </authorList>
    </citation>
    <scope>NUCLEOTIDE SEQUENCE [LARGE SCALE GENOMIC DNA]</scope>
</reference>
<protein>
    <submittedName>
        <fullName evidence="1">Virulence protein RhuM-like</fullName>
    </submittedName>
</protein>
<dbReference type="InterPro" id="IPR011204">
    <property type="entry name" value="Virulence_RhuM-like"/>
</dbReference>
<evidence type="ECO:0000313" key="2">
    <source>
        <dbReference type="Proteomes" id="UP000325440"/>
    </source>
</evidence>
<gene>
    <name evidence="1" type="ORF">CINCED_3A006170</name>
</gene>
<sequence length="341" mass="39887">MKDKFLSNNEILFYETEDGKVCIEVRFENDNLWLTQKHMAELFGCSNDNISLHLKNIYLSKELDKSSTTEELSIVQKEGQREIKRNVVFYNLEAVISIGYRVNSERGIAFRTWATDKLKKYIFKGFAIDSNRFKNGTKFEARFFDELVEEIREIRASERMAYQKITDIYATSVDYSSCAIETKNFFSVVQNKLHFAITGNTAAEIIANRANRNKPNMGLTNWRKAPKGKMFLSDTQIAKNYLDKNEIAQLNKIVNMYIDHAEFQAARGKVMYMKDWKEKLDAFLKFNEQEILKDHGRVSHEVAIALATKEYKEFRKTQDKSYKSDFDKLVEESKKKNLNHN</sequence>
<dbReference type="PANTHER" id="PTHR35810">
    <property type="entry name" value="CYTOPLASMIC PROTEIN-RELATED"/>
    <property type="match status" value="1"/>
</dbReference>
<dbReference type="Pfam" id="PF13310">
    <property type="entry name" value="Virulence_RhuM"/>
    <property type="match status" value="1"/>
</dbReference>